<dbReference type="GO" id="GO:0005886">
    <property type="term" value="C:plasma membrane"/>
    <property type="evidence" value="ECO:0007669"/>
    <property type="project" value="TreeGrafter"/>
</dbReference>
<dbReference type="GO" id="GO:0005524">
    <property type="term" value="F:ATP binding"/>
    <property type="evidence" value="ECO:0007669"/>
    <property type="project" value="InterPro"/>
</dbReference>
<dbReference type="Pfam" id="PF00005">
    <property type="entry name" value="ABC_tran"/>
    <property type="match status" value="1"/>
</dbReference>
<feature type="domain" description="ABC transporter" evidence="6">
    <location>
        <begin position="218"/>
        <end position="330"/>
    </location>
</feature>
<dbReference type="InterPro" id="IPR027417">
    <property type="entry name" value="P-loop_NTPase"/>
</dbReference>
<evidence type="ECO:0000256" key="1">
    <source>
        <dbReference type="ARBA" id="ARBA00004141"/>
    </source>
</evidence>
<keyword evidence="8" id="KW-1185">Reference proteome</keyword>
<accession>A0A2P5CUA3</accession>
<comment type="subcellular location">
    <subcellularLocation>
        <location evidence="1">Membrane</location>
        <topology evidence="1">Multi-pass membrane protein</topology>
    </subcellularLocation>
</comment>
<dbReference type="AlphaFoldDB" id="A0A2P5CUA3"/>
<reference evidence="8" key="1">
    <citation type="submission" date="2016-06" db="EMBL/GenBank/DDBJ databases">
        <title>Parallel loss of symbiosis genes in relatives of nitrogen-fixing non-legume Parasponia.</title>
        <authorList>
            <person name="Van Velzen R."/>
            <person name="Holmer R."/>
            <person name="Bu F."/>
            <person name="Rutten L."/>
            <person name="Van Zeijl A."/>
            <person name="Liu W."/>
            <person name="Santuari L."/>
            <person name="Cao Q."/>
            <person name="Sharma T."/>
            <person name="Shen D."/>
            <person name="Roswanjaya Y."/>
            <person name="Wardhani T."/>
            <person name="Kalhor M.S."/>
            <person name="Jansen J."/>
            <person name="Van den Hoogen J."/>
            <person name="Gungor B."/>
            <person name="Hartog M."/>
            <person name="Hontelez J."/>
            <person name="Verver J."/>
            <person name="Yang W.-C."/>
            <person name="Schijlen E."/>
            <person name="Repin R."/>
            <person name="Schilthuizen M."/>
            <person name="Schranz E."/>
            <person name="Heidstra R."/>
            <person name="Miyata K."/>
            <person name="Fedorova E."/>
            <person name="Kohlen W."/>
            <person name="Bisseling T."/>
            <person name="Smit S."/>
            <person name="Geurts R."/>
        </authorList>
    </citation>
    <scope>NUCLEOTIDE SEQUENCE [LARGE SCALE GENOMIC DNA]</scope>
    <source>
        <strain evidence="8">cv. WU1-14</strain>
    </source>
</reference>
<dbReference type="InterPro" id="IPR036640">
    <property type="entry name" value="ABC1_TM_sf"/>
</dbReference>
<dbReference type="OrthoDB" id="6500128at2759"/>
<evidence type="ECO:0000259" key="6">
    <source>
        <dbReference type="Pfam" id="PF00005"/>
    </source>
</evidence>
<dbReference type="STRING" id="3476.A0A2P5CUA3"/>
<keyword evidence="4 5" id="KW-0472">Membrane</keyword>
<dbReference type="PANTHER" id="PTHR24222:SF79">
    <property type="entry name" value="ATP BINDING CASSETTE SUBFAMILY B"/>
    <property type="match status" value="1"/>
</dbReference>
<evidence type="ECO:0000256" key="2">
    <source>
        <dbReference type="ARBA" id="ARBA00022692"/>
    </source>
</evidence>
<keyword evidence="3 5" id="KW-1133">Transmembrane helix</keyword>
<dbReference type="EMBL" id="JXTB01000094">
    <property type="protein sequence ID" value="PON64632.1"/>
    <property type="molecule type" value="Genomic_DNA"/>
</dbReference>
<evidence type="ECO:0000256" key="3">
    <source>
        <dbReference type="ARBA" id="ARBA00022989"/>
    </source>
</evidence>
<keyword evidence="2 5" id="KW-0812">Transmembrane</keyword>
<organism evidence="7 8">
    <name type="scientific">Parasponia andersonii</name>
    <name type="common">Sponia andersonii</name>
    <dbReference type="NCBI Taxonomy" id="3476"/>
    <lineage>
        <taxon>Eukaryota</taxon>
        <taxon>Viridiplantae</taxon>
        <taxon>Streptophyta</taxon>
        <taxon>Embryophyta</taxon>
        <taxon>Tracheophyta</taxon>
        <taxon>Spermatophyta</taxon>
        <taxon>Magnoliopsida</taxon>
        <taxon>eudicotyledons</taxon>
        <taxon>Gunneridae</taxon>
        <taxon>Pentapetalae</taxon>
        <taxon>rosids</taxon>
        <taxon>fabids</taxon>
        <taxon>Rosales</taxon>
        <taxon>Cannabaceae</taxon>
        <taxon>Parasponia</taxon>
    </lineage>
</organism>
<evidence type="ECO:0000313" key="7">
    <source>
        <dbReference type="EMBL" id="PON64632.1"/>
    </source>
</evidence>
<gene>
    <name evidence="7" type="ORF">PanWU01x14_123440</name>
</gene>
<evidence type="ECO:0000256" key="5">
    <source>
        <dbReference type="SAM" id="Phobius"/>
    </source>
</evidence>
<dbReference type="SUPFAM" id="SSF52540">
    <property type="entry name" value="P-loop containing nucleoside triphosphate hydrolases"/>
    <property type="match status" value="1"/>
</dbReference>
<protein>
    <submittedName>
        <fullName evidence="7">ABC transporter-like</fullName>
    </submittedName>
</protein>
<name>A0A2P5CUA3_PARAD</name>
<comment type="caution">
    <text evidence="7">The sequence shown here is derived from an EMBL/GenBank/DDBJ whole genome shotgun (WGS) entry which is preliminary data.</text>
</comment>
<dbReference type="InterPro" id="IPR039421">
    <property type="entry name" value="Type_1_exporter"/>
</dbReference>
<dbReference type="Proteomes" id="UP000237105">
    <property type="component" value="Unassembled WGS sequence"/>
</dbReference>
<dbReference type="GO" id="GO:0042626">
    <property type="term" value="F:ATPase-coupled transmembrane transporter activity"/>
    <property type="evidence" value="ECO:0007669"/>
    <property type="project" value="TreeGrafter"/>
</dbReference>
<dbReference type="PANTHER" id="PTHR24222">
    <property type="entry name" value="ABC TRANSPORTER B FAMILY"/>
    <property type="match status" value="1"/>
</dbReference>
<dbReference type="Gene3D" id="1.20.1560.10">
    <property type="entry name" value="ABC transporter type 1, transmembrane domain"/>
    <property type="match status" value="1"/>
</dbReference>
<dbReference type="Gene3D" id="3.40.50.300">
    <property type="entry name" value="P-loop containing nucleotide triphosphate hydrolases"/>
    <property type="match status" value="1"/>
</dbReference>
<dbReference type="GO" id="GO:0016887">
    <property type="term" value="F:ATP hydrolysis activity"/>
    <property type="evidence" value="ECO:0007669"/>
    <property type="project" value="InterPro"/>
</dbReference>
<sequence length="348" mass="38509">MFPEENKNDEEKTRVKYGSIRSVFMHADKLDMCLMALGFIGAVFDGLTDRLELYFSSKMINIIGSLSTLDPDDFRHNFEKNALTMLHLSGASSLVERGRWGVSIVRPEQRWSRQSLLIEQFMPSLGQALINGLAIGSNYSAIFAIWAVMSFYGSRLVMCDGAQGGTIFAAGLLIIIGGQALAAVDVEGIILEHVSGEVEFPQVKFSYPSRPESIVLPNFSLTIPAGKTVALVGASGSGKSTILLLLQRFYNSLEGEILLDMISTNKLQLKWLRSQMALVSQEPLLFSTTIKENMLFGKENATMEEIVEVSRACDAHNFITQLPQGYDTQVCNIHTMISSSQNIFIWTL</sequence>
<feature type="transmembrane region" description="Helical" evidence="5">
    <location>
        <begin position="164"/>
        <end position="184"/>
    </location>
</feature>
<feature type="transmembrane region" description="Helical" evidence="5">
    <location>
        <begin position="128"/>
        <end position="152"/>
    </location>
</feature>
<evidence type="ECO:0000256" key="4">
    <source>
        <dbReference type="ARBA" id="ARBA00023136"/>
    </source>
</evidence>
<proteinExistence type="predicted"/>
<evidence type="ECO:0000313" key="8">
    <source>
        <dbReference type="Proteomes" id="UP000237105"/>
    </source>
</evidence>
<dbReference type="InterPro" id="IPR003439">
    <property type="entry name" value="ABC_transporter-like_ATP-bd"/>
</dbReference>